<evidence type="ECO:0000256" key="1">
    <source>
        <dbReference type="SAM" id="Phobius"/>
    </source>
</evidence>
<reference evidence="2 3" key="1">
    <citation type="journal article" date="2020" name="Biotechnol. Biofuels">
        <title>New insights from the biogas microbiome by comprehensive genome-resolved metagenomics of nearly 1600 species originating from multiple anaerobic digesters.</title>
        <authorList>
            <person name="Campanaro S."/>
            <person name="Treu L."/>
            <person name="Rodriguez-R L.M."/>
            <person name="Kovalovszki A."/>
            <person name="Ziels R.M."/>
            <person name="Maus I."/>
            <person name="Zhu X."/>
            <person name="Kougias P.G."/>
            <person name="Basile A."/>
            <person name="Luo G."/>
            <person name="Schluter A."/>
            <person name="Konstantinidis K.T."/>
            <person name="Angelidaki I."/>
        </authorList>
    </citation>
    <scope>NUCLEOTIDE SEQUENCE [LARGE SCALE GENOMIC DNA]</scope>
    <source>
        <strain evidence="2">AS22ysBPME_79</strain>
    </source>
</reference>
<proteinExistence type="predicted"/>
<dbReference type="Proteomes" id="UP000526302">
    <property type="component" value="Unassembled WGS sequence"/>
</dbReference>
<organism evidence="2 3">
    <name type="scientific">Candidatus Iainarchaeum sp</name>
    <dbReference type="NCBI Taxonomy" id="3101447"/>
    <lineage>
        <taxon>Archaea</taxon>
        <taxon>Candidatus Iainarchaeota</taxon>
        <taxon>Candidatus Iainarchaeia</taxon>
        <taxon>Candidatus Iainarchaeales</taxon>
        <taxon>Candidatus Iainarchaeaceae</taxon>
        <taxon>Candidatus Iainarchaeum</taxon>
    </lineage>
</organism>
<evidence type="ECO:0000313" key="2">
    <source>
        <dbReference type="EMBL" id="NMA44311.1"/>
    </source>
</evidence>
<gene>
    <name evidence="2" type="ORF">GX950_00655</name>
</gene>
<protein>
    <submittedName>
        <fullName evidence="2">Uncharacterized protein</fullName>
    </submittedName>
</protein>
<dbReference type="EMBL" id="JAAZKV010000006">
    <property type="protein sequence ID" value="NMA44311.1"/>
    <property type="molecule type" value="Genomic_DNA"/>
</dbReference>
<keyword evidence="1" id="KW-1133">Transmembrane helix</keyword>
<name>A0A7K4BYT9_9ARCH</name>
<keyword evidence="1" id="KW-0812">Transmembrane</keyword>
<feature type="transmembrane region" description="Helical" evidence="1">
    <location>
        <begin position="386"/>
        <end position="404"/>
    </location>
</feature>
<keyword evidence="1" id="KW-0472">Membrane</keyword>
<dbReference type="AlphaFoldDB" id="A0A7K4BYT9"/>
<sequence>MISFAFALSPEEAIVFVSNKNNYLLPGEDAGIQQPQVMIKNSGSNYWVVAVLKDNVVNLYVPINNELSEVETGDVSVRKLFETNIVITKITQLKSGGYGLSWPFSFTNRTIFTDFFTEFSNKSNSLIVVSTRMKEIATKDSLKLEALANDVKKGYEELSLLSKQIAEGVDGARIFEEEYLLDPDTNQTEDYKKYFEDYFSTMDLYREKYKSLELLINELDRGIAALPSTDLSLAEQQALRKNIKFPNTIGKLNGLFLDSDQLKTVIGTVFNYVPTIEGMVLNFRTRITRNNTWKTIYGPNQKINKVNSSFNSIYDSAEFILREDNVDKWIDQDAVEALKINWNQTKTRFANLDYIKALESANKSEKNILTIIDKGLTPPTDQSNDLLIQIITLLVIALIIIFAYENFYLKKKKSKEEGLNEPENYGLH</sequence>
<accession>A0A7K4BYT9</accession>
<evidence type="ECO:0000313" key="3">
    <source>
        <dbReference type="Proteomes" id="UP000526302"/>
    </source>
</evidence>
<comment type="caution">
    <text evidence="2">The sequence shown here is derived from an EMBL/GenBank/DDBJ whole genome shotgun (WGS) entry which is preliminary data.</text>
</comment>